<keyword evidence="3" id="KW-1185">Reference proteome</keyword>
<dbReference type="InterPro" id="IPR003010">
    <property type="entry name" value="C-N_Hydrolase"/>
</dbReference>
<keyword evidence="2" id="KW-0378">Hydrolase</keyword>
<dbReference type="Proteomes" id="UP000198327">
    <property type="component" value="Unassembled WGS sequence"/>
</dbReference>
<feature type="domain" description="CN hydrolase" evidence="1">
    <location>
        <begin position="5"/>
        <end position="257"/>
    </location>
</feature>
<dbReference type="PANTHER" id="PTHR23088">
    <property type="entry name" value="NITRILASE-RELATED"/>
    <property type="match status" value="1"/>
</dbReference>
<dbReference type="Gene3D" id="3.60.110.10">
    <property type="entry name" value="Carbon-nitrogen hydrolase"/>
    <property type="match status" value="1"/>
</dbReference>
<dbReference type="EMBL" id="FZOW01000003">
    <property type="protein sequence ID" value="SNS56481.1"/>
    <property type="molecule type" value="Genomic_DNA"/>
</dbReference>
<protein>
    <submittedName>
        <fullName evidence="2">Predicted amidohydrolase</fullName>
    </submittedName>
</protein>
<gene>
    <name evidence="2" type="ORF">SAMN05421642_103302</name>
</gene>
<dbReference type="OrthoDB" id="9811121at2"/>
<sequence length="292" mass="31965">MSRTVTVSAVQFEMRELDGFDAFAAQVRGLIEQTDGSDIVVFPELVTEPLFTVKPGWQSDPISELGRISEYTDDYRALFADLARSRGQNILAGTHLVQKEDELLNTAFLFTPDGTEYQHEKTHIFPAEADWGTGEGNLLEPIDLGNVTVGIAVCYEAEIPEVSTVLSRRGAELLLMPSYTFTEAGFYRVRHTAAARCIENQVYAVHAPIAGFAGAPLSPGWARASILSPCDLAFPANGVVAEAQTNVEDVVTATLDLDLLAENRKTGAATTFYDRQRRSPLYRSFAADLLPE</sequence>
<name>A0A239FID0_9NOCA</name>
<organism evidence="2 3">
    <name type="scientific">Rhodococcoides kyotonense</name>
    <dbReference type="NCBI Taxonomy" id="398843"/>
    <lineage>
        <taxon>Bacteria</taxon>
        <taxon>Bacillati</taxon>
        <taxon>Actinomycetota</taxon>
        <taxon>Actinomycetes</taxon>
        <taxon>Mycobacteriales</taxon>
        <taxon>Nocardiaceae</taxon>
        <taxon>Rhodococcoides</taxon>
    </lineage>
</organism>
<dbReference type="RefSeq" id="WP_089244432.1">
    <property type="nucleotide sequence ID" value="NZ_FZOW01000003.1"/>
</dbReference>
<dbReference type="Pfam" id="PF00795">
    <property type="entry name" value="CN_hydrolase"/>
    <property type="match status" value="1"/>
</dbReference>
<dbReference type="PROSITE" id="PS50263">
    <property type="entry name" value="CN_HYDROLASE"/>
    <property type="match status" value="1"/>
</dbReference>
<reference evidence="3" key="1">
    <citation type="submission" date="2017-06" db="EMBL/GenBank/DDBJ databases">
        <authorList>
            <person name="Varghese N."/>
            <person name="Submissions S."/>
        </authorList>
    </citation>
    <scope>NUCLEOTIDE SEQUENCE [LARGE SCALE GENOMIC DNA]</scope>
    <source>
        <strain evidence="3">JCM 23211</strain>
    </source>
</reference>
<accession>A0A239FID0</accession>
<dbReference type="PANTHER" id="PTHR23088:SF50">
    <property type="entry name" value="HYDROLASE YHCX"/>
    <property type="match status" value="1"/>
</dbReference>
<dbReference type="InterPro" id="IPR036526">
    <property type="entry name" value="C-N_Hydrolase_sf"/>
</dbReference>
<proteinExistence type="predicted"/>
<dbReference type="GO" id="GO:0016787">
    <property type="term" value="F:hydrolase activity"/>
    <property type="evidence" value="ECO:0007669"/>
    <property type="project" value="UniProtKB-KW"/>
</dbReference>
<dbReference type="SUPFAM" id="SSF56317">
    <property type="entry name" value="Carbon-nitrogen hydrolase"/>
    <property type="match status" value="1"/>
</dbReference>
<evidence type="ECO:0000313" key="3">
    <source>
        <dbReference type="Proteomes" id="UP000198327"/>
    </source>
</evidence>
<dbReference type="AlphaFoldDB" id="A0A239FID0"/>
<evidence type="ECO:0000313" key="2">
    <source>
        <dbReference type="EMBL" id="SNS56481.1"/>
    </source>
</evidence>
<evidence type="ECO:0000259" key="1">
    <source>
        <dbReference type="PROSITE" id="PS50263"/>
    </source>
</evidence>
<dbReference type="CDD" id="cd07574">
    <property type="entry name" value="nitrilase_Rim1_like"/>
    <property type="match status" value="1"/>
</dbReference>